<proteinExistence type="predicted"/>
<keyword evidence="5" id="KW-1185">Reference proteome</keyword>
<evidence type="ECO:0000259" key="3">
    <source>
        <dbReference type="PROSITE" id="PS01124"/>
    </source>
</evidence>
<dbReference type="PROSITE" id="PS01124">
    <property type="entry name" value="HTH_ARAC_FAMILY_2"/>
    <property type="match status" value="1"/>
</dbReference>
<dbReference type="InterPro" id="IPR009057">
    <property type="entry name" value="Homeodomain-like_sf"/>
</dbReference>
<sequence>MADPAQRAASIGYIAARWGFTHHASFTRAFHGRYHMTPTDYRHISLDAEDGP</sequence>
<feature type="domain" description="HTH araC/xylS-type" evidence="3">
    <location>
        <begin position="1"/>
        <end position="44"/>
    </location>
</feature>
<dbReference type="InterPro" id="IPR018060">
    <property type="entry name" value="HTH_AraC"/>
</dbReference>
<dbReference type="Pfam" id="PF12833">
    <property type="entry name" value="HTH_18"/>
    <property type="match status" value="1"/>
</dbReference>
<evidence type="ECO:0000313" key="4">
    <source>
        <dbReference type="EMBL" id="QPI61785.1"/>
    </source>
</evidence>
<keyword evidence="1" id="KW-0805">Transcription regulation</keyword>
<keyword evidence="2" id="KW-0804">Transcription</keyword>
<organism evidence="4 5">
    <name type="scientific">Streptomyces malaysiensis</name>
    <dbReference type="NCBI Taxonomy" id="92644"/>
    <lineage>
        <taxon>Bacteria</taxon>
        <taxon>Bacillati</taxon>
        <taxon>Actinomycetota</taxon>
        <taxon>Actinomycetes</taxon>
        <taxon>Kitasatosporales</taxon>
        <taxon>Streptomycetaceae</taxon>
        <taxon>Streptomyces</taxon>
        <taxon>Streptomyces violaceusniger group</taxon>
    </lineage>
</organism>
<name>A0ABX6WK01_STRMQ</name>
<evidence type="ECO:0000256" key="2">
    <source>
        <dbReference type="ARBA" id="ARBA00023163"/>
    </source>
</evidence>
<accession>A0ABX6WK01</accession>
<dbReference type="SUPFAM" id="SSF46689">
    <property type="entry name" value="Homeodomain-like"/>
    <property type="match status" value="1"/>
</dbReference>
<protein>
    <submittedName>
        <fullName evidence="4">Helix-turn-helix domain-containing protein</fullName>
    </submittedName>
</protein>
<evidence type="ECO:0000313" key="5">
    <source>
        <dbReference type="Proteomes" id="UP000663421"/>
    </source>
</evidence>
<dbReference type="Proteomes" id="UP000663421">
    <property type="component" value="Chromosome"/>
</dbReference>
<dbReference type="EMBL" id="CP065050">
    <property type="protein sequence ID" value="QPI61785.1"/>
    <property type="molecule type" value="Genomic_DNA"/>
</dbReference>
<gene>
    <name evidence="4" type="ORF">I1A49_17335</name>
</gene>
<evidence type="ECO:0000256" key="1">
    <source>
        <dbReference type="ARBA" id="ARBA00023015"/>
    </source>
</evidence>
<reference evidence="4 5" key="1">
    <citation type="submission" date="2020-11" db="EMBL/GenBank/DDBJ databases">
        <title>Complete genome sequence unveiled secondary metabolic potentials in Streptomyces solisilvae HNM0141.</title>
        <authorList>
            <person name="Huang X."/>
        </authorList>
    </citation>
    <scope>NUCLEOTIDE SEQUENCE [LARGE SCALE GENOMIC DNA]</scope>
    <source>
        <strain evidence="4 5">HNM0141</strain>
    </source>
</reference>
<dbReference type="Gene3D" id="1.10.10.60">
    <property type="entry name" value="Homeodomain-like"/>
    <property type="match status" value="1"/>
</dbReference>